<name>A0ABQ9DG19_9PASS</name>
<gene>
    <name evidence="1" type="ORF">WISP_63141</name>
</gene>
<sequence length="98" mass="10649">MIGFLDCKCTLPAHVQPLIHRQPQVPPDRAALNLFIPQPLLAPEVSPTQCTFSKFVNDTDLGGMAGTPEGYAAIRKDLNGLRHGLAGASLMKINKEER</sequence>
<evidence type="ECO:0000313" key="1">
    <source>
        <dbReference type="EMBL" id="KAJ7417719.1"/>
    </source>
</evidence>
<comment type="caution">
    <text evidence="1">The sequence shown here is derived from an EMBL/GenBank/DDBJ whole genome shotgun (WGS) entry which is preliminary data.</text>
</comment>
<organism evidence="1 2">
    <name type="scientific">Willisornis vidua</name>
    <name type="common">Xingu scale-backed antbird</name>
    <dbReference type="NCBI Taxonomy" id="1566151"/>
    <lineage>
        <taxon>Eukaryota</taxon>
        <taxon>Metazoa</taxon>
        <taxon>Chordata</taxon>
        <taxon>Craniata</taxon>
        <taxon>Vertebrata</taxon>
        <taxon>Euteleostomi</taxon>
        <taxon>Archelosauria</taxon>
        <taxon>Archosauria</taxon>
        <taxon>Dinosauria</taxon>
        <taxon>Saurischia</taxon>
        <taxon>Theropoda</taxon>
        <taxon>Coelurosauria</taxon>
        <taxon>Aves</taxon>
        <taxon>Neognathae</taxon>
        <taxon>Neoaves</taxon>
        <taxon>Telluraves</taxon>
        <taxon>Australaves</taxon>
        <taxon>Passeriformes</taxon>
        <taxon>Thamnophilidae</taxon>
        <taxon>Willisornis</taxon>
    </lineage>
</organism>
<accession>A0ABQ9DG19</accession>
<protein>
    <submittedName>
        <fullName evidence="1">Uncharacterized protein</fullName>
    </submittedName>
</protein>
<dbReference type="EMBL" id="WHWB01033740">
    <property type="protein sequence ID" value="KAJ7417719.1"/>
    <property type="molecule type" value="Genomic_DNA"/>
</dbReference>
<reference evidence="1" key="1">
    <citation type="submission" date="2019-10" db="EMBL/GenBank/DDBJ databases">
        <authorList>
            <person name="Soares A.E.R."/>
            <person name="Aleixo A."/>
            <person name="Schneider P."/>
            <person name="Miyaki C.Y."/>
            <person name="Schneider M.P."/>
            <person name="Mello C."/>
            <person name="Vasconcelos A.T.R."/>
        </authorList>
    </citation>
    <scope>NUCLEOTIDE SEQUENCE</scope>
    <source>
        <tissue evidence="1">Muscle</tissue>
    </source>
</reference>
<keyword evidence="2" id="KW-1185">Reference proteome</keyword>
<proteinExistence type="predicted"/>
<dbReference type="Proteomes" id="UP001145742">
    <property type="component" value="Unassembled WGS sequence"/>
</dbReference>
<evidence type="ECO:0000313" key="2">
    <source>
        <dbReference type="Proteomes" id="UP001145742"/>
    </source>
</evidence>